<name>A0ABV4JCT1_9ACTN</name>
<comment type="caution">
    <text evidence="1">The sequence shown here is derived from an EMBL/GenBank/DDBJ whole genome shotgun (WGS) entry which is preliminary data.</text>
</comment>
<feature type="non-terminal residue" evidence="1">
    <location>
        <position position="1"/>
    </location>
</feature>
<organism evidence="1 2">
    <name type="scientific">Streptomyces pimonensis</name>
    <dbReference type="NCBI Taxonomy" id="2860288"/>
    <lineage>
        <taxon>Bacteria</taxon>
        <taxon>Bacillati</taxon>
        <taxon>Actinomycetota</taxon>
        <taxon>Actinomycetes</taxon>
        <taxon>Kitasatosporales</taxon>
        <taxon>Streptomycetaceae</taxon>
        <taxon>Streptomyces</taxon>
    </lineage>
</organism>
<reference evidence="1 2" key="1">
    <citation type="journal article" date="2021" name="Res Sq">
        <title>Streptomyces Pimoensis sp. nov., Isolated From the Taklimakan Desert in Xinjiang, China.</title>
        <authorList>
            <person name="Zhang P."/>
            <person name="Luo X."/>
            <person name="Luo X."/>
            <person name="Liu Z."/>
            <person name="Xia Z."/>
            <person name="Wan C."/>
            <person name="zhang L."/>
        </authorList>
    </citation>
    <scope>NUCLEOTIDE SEQUENCE [LARGE SCALE GENOMIC DNA]</scope>
    <source>
        <strain evidence="1 2">TRM75549</strain>
    </source>
</reference>
<dbReference type="Proteomes" id="UP001567537">
    <property type="component" value="Unassembled WGS sequence"/>
</dbReference>
<dbReference type="EMBL" id="JAHWZY010000102">
    <property type="protein sequence ID" value="MEZ3183250.1"/>
    <property type="molecule type" value="Genomic_DNA"/>
</dbReference>
<evidence type="ECO:0000313" key="1">
    <source>
        <dbReference type="EMBL" id="MEZ3183250.1"/>
    </source>
</evidence>
<accession>A0ABV4JCT1</accession>
<evidence type="ECO:0000313" key="2">
    <source>
        <dbReference type="Proteomes" id="UP001567537"/>
    </source>
</evidence>
<sequence length="92" mass="10251">VCYTDPDMELSLYDWSALPCRSCRSAEHVPDDLLRLARARTWAEAEPRGIEGHVLQESWGTRAVVPVARALLAGLAGHSLSVQARHRFLDLL</sequence>
<gene>
    <name evidence="1" type="ORF">KYY02_32730</name>
</gene>
<protein>
    <submittedName>
        <fullName evidence="1">Uncharacterized protein</fullName>
    </submittedName>
</protein>
<dbReference type="RefSeq" id="WP_371244815.1">
    <property type="nucleotide sequence ID" value="NZ_JAHWZY010000102.1"/>
</dbReference>
<proteinExistence type="predicted"/>
<keyword evidence="2" id="KW-1185">Reference proteome</keyword>